<evidence type="ECO:0000313" key="3">
    <source>
        <dbReference type="Proteomes" id="UP001370100"/>
    </source>
</evidence>
<gene>
    <name evidence="2" type="ORF">WCD41_30765</name>
</gene>
<dbReference type="RefSeq" id="WP_337719077.1">
    <property type="nucleotide sequence ID" value="NZ_JBBEGL010000020.1"/>
</dbReference>
<keyword evidence="3" id="KW-1185">Reference proteome</keyword>
<accession>A0ABU8NEP4</accession>
<reference evidence="2 3" key="1">
    <citation type="submission" date="2024-03" db="EMBL/GenBank/DDBJ databases">
        <title>Actinomycetospora sp. OC33-EN06, a novel actinomycete isolated from wild orchid (Aerides multiflora).</title>
        <authorList>
            <person name="Suriyachadkun C."/>
        </authorList>
    </citation>
    <scope>NUCLEOTIDE SEQUENCE [LARGE SCALE GENOMIC DNA]</scope>
    <source>
        <strain evidence="2 3">OC33-EN06</strain>
    </source>
</reference>
<dbReference type="EMBL" id="JBBEGL010000020">
    <property type="protein sequence ID" value="MEJ2890876.1"/>
    <property type="molecule type" value="Genomic_DNA"/>
</dbReference>
<evidence type="ECO:0000313" key="2">
    <source>
        <dbReference type="EMBL" id="MEJ2890876.1"/>
    </source>
</evidence>
<feature type="compositionally biased region" description="Basic and acidic residues" evidence="1">
    <location>
        <begin position="140"/>
        <end position="152"/>
    </location>
</feature>
<feature type="compositionally biased region" description="Basic and acidic residues" evidence="1">
    <location>
        <begin position="122"/>
        <end position="131"/>
    </location>
</feature>
<dbReference type="Proteomes" id="UP001370100">
    <property type="component" value="Unassembled WGS sequence"/>
</dbReference>
<feature type="compositionally biased region" description="Polar residues" evidence="1">
    <location>
        <begin position="155"/>
        <end position="164"/>
    </location>
</feature>
<sequence>MTAGIFALAGVLLGVLLEPARARFASRARNRQERIERCGRLVEAAATALRLGASLNDVSRKTQRQGGRAPKEEQLQSIITDYNLAYDRTGVAVALIRLSGPDELAEAADAVLMAIDAHHAKLQEPDDEASRADPTALPDALRRAREETRAAVDEFSSTARRFTR</sequence>
<evidence type="ECO:0000256" key="1">
    <source>
        <dbReference type="SAM" id="MobiDB-lite"/>
    </source>
</evidence>
<organism evidence="2 3">
    <name type="scientific">Actinomycetospora aeridis</name>
    <dbReference type="NCBI Taxonomy" id="3129231"/>
    <lineage>
        <taxon>Bacteria</taxon>
        <taxon>Bacillati</taxon>
        <taxon>Actinomycetota</taxon>
        <taxon>Actinomycetes</taxon>
        <taxon>Pseudonocardiales</taxon>
        <taxon>Pseudonocardiaceae</taxon>
        <taxon>Actinomycetospora</taxon>
    </lineage>
</organism>
<feature type="region of interest" description="Disordered" evidence="1">
    <location>
        <begin position="122"/>
        <end position="164"/>
    </location>
</feature>
<comment type="caution">
    <text evidence="2">The sequence shown here is derived from an EMBL/GenBank/DDBJ whole genome shotgun (WGS) entry which is preliminary data.</text>
</comment>
<name>A0ABU8NEP4_9PSEU</name>
<proteinExistence type="predicted"/>
<protein>
    <submittedName>
        <fullName evidence="2">Uncharacterized protein</fullName>
    </submittedName>
</protein>